<dbReference type="Proteomes" id="UP000694393">
    <property type="component" value="Unplaced"/>
</dbReference>
<dbReference type="InterPro" id="IPR001314">
    <property type="entry name" value="Peptidase_S1A"/>
</dbReference>
<sequence>MLSPELSVSDPRHRTIAGRKRLVHTAPNNSLPTQPLLIPALSTVCARRGPTKRVVGGSDAQDGEWPWQVSLRLNGTHRCGGSLISSKWVLTAAHCFRKFKDPILFSVLLGTHKQQHPTSDAVIVPVEQIISNPRYRGKVSSGDIALVRLEKSVTFTKRLAPICLPDAKVRFLPGTKCWVTGWGDVKDGADIKFPDILQKLEVPIIAQETCTTFYRRGKGQNIQDDMLCAGYTEGGRDSCQGDSGGPLVCEVGQNWVQAGVVSWGDGCAQIKRPGVYIRVASYHNWIQESVPGLVFVQETANGTSPNSGANRSREKRAQAGSFNHAPTMLANILLLVACVLHFI</sequence>
<evidence type="ECO:0000313" key="8">
    <source>
        <dbReference type="Proteomes" id="UP000694393"/>
    </source>
</evidence>
<dbReference type="PRINTS" id="PR00722">
    <property type="entry name" value="CHYMOTRYPSIN"/>
</dbReference>
<dbReference type="PROSITE" id="PS00135">
    <property type="entry name" value="TRYPSIN_SER"/>
    <property type="match status" value="1"/>
</dbReference>
<dbReference type="Ensembl" id="ENSPCET00000019548.1">
    <property type="protein sequence ID" value="ENSPCEP00000018912.1"/>
    <property type="gene ID" value="ENSPCEG00000014721.1"/>
</dbReference>
<dbReference type="SUPFAM" id="SSF50494">
    <property type="entry name" value="Trypsin-like serine proteases"/>
    <property type="match status" value="1"/>
</dbReference>
<keyword evidence="1 5" id="KW-0645">Protease</keyword>
<proteinExistence type="predicted"/>
<protein>
    <recommendedName>
        <fullName evidence="6">Peptidase S1 domain-containing protein</fullName>
    </recommendedName>
</protein>
<reference evidence="7" key="2">
    <citation type="submission" date="2025-09" db="UniProtKB">
        <authorList>
            <consortium name="Ensembl"/>
        </authorList>
    </citation>
    <scope>IDENTIFICATION</scope>
</reference>
<evidence type="ECO:0000256" key="4">
    <source>
        <dbReference type="ARBA" id="ARBA00023157"/>
    </source>
</evidence>
<dbReference type="PROSITE" id="PS50240">
    <property type="entry name" value="TRYPSIN_DOM"/>
    <property type="match status" value="1"/>
</dbReference>
<keyword evidence="2 5" id="KW-0378">Hydrolase</keyword>
<dbReference type="PROSITE" id="PS00134">
    <property type="entry name" value="TRYPSIN_HIS"/>
    <property type="match status" value="1"/>
</dbReference>
<keyword evidence="3 5" id="KW-0720">Serine protease</keyword>
<dbReference type="InterPro" id="IPR009003">
    <property type="entry name" value="Peptidase_S1_PA"/>
</dbReference>
<accession>A0A8C8SH91</accession>
<evidence type="ECO:0000259" key="6">
    <source>
        <dbReference type="PROSITE" id="PS50240"/>
    </source>
</evidence>
<evidence type="ECO:0000256" key="3">
    <source>
        <dbReference type="ARBA" id="ARBA00022825"/>
    </source>
</evidence>
<keyword evidence="4" id="KW-1015">Disulfide bond</keyword>
<feature type="domain" description="Peptidase S1" evidence="6">
    <location>
        <begin position="54"/>
        <end position="291"/>
    </location>
</feature>
<dbReference type="FunFam" id="2.40.10.10:FF:000039">
    <property type="entry name" value="Brain-specific serine protease 4"/>
    <property type="match status" value="1"/>
</dbReference>
<evidence type="ECO:0000256" key="2">
    <source>
        <dbReference type="ARBA" id="ARBA00022801"/>
    </source>
</evidence>
<dbReference type="AlphaFoldDB" id="A0A8C8SH91"/>
<evidence type="ECO:0000256" key="5">
    <source>
        <dbReference type="RuleBase" id="RU363034"/>
    </source>
</evidence>
<dbReference type="InterPro" id="IPR001254">
    <property type="entry name" value="Trypsin_dom"/>
</dbReference>
<reference evidence="7" key="1">
    <citation type="submission" date="2025-08" db="UniProtKB">
        <authorList>
            <consortium name="Ensembl"/>
        </authorList>
    </citation>
    <scope>IDENTIFICATION</scope>
</reference>
<dbReference type="Gene3D" id="2.40.10.10">
    <property type="entry name" value="Trypsin-like serine proteases"/>
    <property type="match status" value="1"/>
</dbReference>
<dbReference type="InterPro" id="IPR043504">
    <property type="entry name" value="Peptidase_S1_PA_chymotrypsin"/>
</dbReference>
<evidence type="ECO:0000313" key="7">
    <source>
        <dbReference type="Ensembl" id="ENSPCEP00000018912.1"/>
    </source>
</evidence>
<dbReference type="PANTHER" id="PTHR24252">
    <property type="entry name" value="ACROSIN-RELATED"/>
    <property type="match status" value="1"/>
</dbReference>
<keyword evidence="8" id="KW-1185">Reference proteome</keyword>
<name>A0A8C8SH91_9SAUR</name>
<dbReference type="PANTHER" id="PTHR24252:SF7">
    <property type="entry name" value="HYALIN"/>
    <property type="match status" value="1"/>
</dbReference>
<organism evidence="7 8">
    <name type="scientific">Pelusios castaneus</name>
    <name type="common">West African mud turtle</name>
    <dbReference type="NCBI Taxonomy" id="367368"/>
    <lineage>
        <taxon>Eukaryota</taxon>
        <taxon>Metazoa</taxon>
        <taxon>Chordata</taxon>
        <taxon>Craniata</taxon>
        <taxon>Vertebrata</taxon>
        <taxon>Euteleostomi</taxon>
        <taxon>Archelosauria</taxon>
        <taxon>Testudinata</taxon>
        <taxon>Testudines</taxon>
        <taxon>Pleurodira</taxon>
        <taxon>Pelomedusidae</taxon>
        <taxon>Pelusios</taxon>
    </lineage>
</organism>
<dbReference type="InterPro" id="IPR018114">
    <property type="entry name" value="TRYPSIN_HIS"/>
</dbReference>
<evidence type="ECO:0000256" key="1">
    <source>
        <dbReference type="ARBA" id="ARBA00022670"/>
    </source>
</evidence>
<dbReference type="SMART" id="SM00020">
    <property type="entry name" value="Tryp_SPc"/>
    <property type="match status" value="1"/>
</dbReference>
<dbReference type="CDD" id="cd00190">
    <property type="entry name" value="Tryp_SPc"/>
    <property type="match status" value="1"/>
</dbReference>
<dbReference type="GO" id="GO:0004252">
    <property type="term" value="F:serine-type endopeptidase activity"/>
    <property type="evidence" value="ECO:0007669"/>
    <property type="project" value="InterPro"/>
</dbReference>
<dbReference type="InterPro" id="IPR033116">
    <property type="entry name" value="TRYPSIN_SER"/>
</dbReference>
<dbReference type="Pfam" id="PF00089">
    <property type="entry name" value="Trypsin"/>
    <property type="match status" value="1"/>
</dbReference>
<dbReference type="GO" id="GO:0006508">
    <property type="term" value="P:proteolysis"/>
    <property type="evidence" value="ECO:0007669"/>
    <property type="project" value="UniProtKB-KW"/>
</dbReference>